<dbReference type="VEuPathDB" id="VectorBase:ISCI004669"/>
<dbReference type="PANTHER" id="PTHR10342">
    <property type="entry name" value="ARYLSULFATASE"/>
    <property type="match status" value="1"/>
</dbReference>
<reference evidence="8" key="2">
    <citation type="submission" date="2020-05" db="UniProtKB">
        <authorList>
            <consortium name="EnsemblMetazoa"/>
        </authorList>
    </citation>
    <scope>IDENTIFICATION</scope>
    <source>
        <strain evidence="8">wikel</strain>
    </source>
</reference>
<keyword evidence="7" id="KW-0378">Hydrolase</keyword>
<evidence type="ECO:0000256" key="5">
    <source>
        <dbReference type="ARBA" id="ARBA00023180"/>
    </source>
</evidence>
<evidence type="ECO:0000256" key="4">
    <source>
        <dbReference type="ARBA" id="ARBA00022837"/>
    </source>
</evidence>
<comment type="similarity">
    <text evidence="2">Belongs to the sulfatase family.</text>
</comment>
<evidence type="ECO:0000313" key="9">
    <source>
        <dbReference type="Proteomes" id="UP000001555"/>
    </source>
</evidence>
<dbReference type="Gene3D" id="3.30.1120.10">
    <property type="match status" value="1"/>
</dbReference>
<protein>
    <submittedName>
        <fullName evidence="7 8">Arylsulfatase B, putative</fullName>
        <ecNumber evidence="7">3.1.6.12</ecNumber>
    </submittedName>
</protein>
<evidence type="ECO:0000313" key="8">
    <source>
        <dbReference type="EnsemblMetazoa" id="ISCW004669-PA"/>
    </source>
</evidence>
<evidence type="ECO:0000313" key="7">
    <source>
        <dbReference type="EMBL" id="EEC06950.1"/>
    </source>
</evidence>
<dbReference type="GO" id="GO:0046872">
    <property type="term" value="F:metal ion binding"/>
    <property type="evidence" value="ECO:0007669"/>
    <property type="project" value="UniProtKB-KW"/>
</dbReference>
<dbReference type="OrthoDB" id="5914531at2759"/>
<dbReference type="EMBL" id="DS730006">
    <property type="protein sequence ID" value="EEC06950.1"/>
    <property type="molecule type" value="Genomic_DNA"/>
</dbReference>
<dbReference type="HOGENOM" id="CLU_006332_10_1_1"/>
<dbReference type="GO" id="GO:0003943">
    <property type="term" value="F:N-acetylgalactosamine-4-sulfatase activity"/>
    <property type="evidence" value="ECO:0007669"/>
    <property type="project" value="UniProtKB-EC"/>
</dbReference>
<dbReference type="SUPFAM" id="SSF53649">
    <property type="entry name" value="Alkaline phosphatase-like"/>
    <property type="match status" value="1"/>
</dbReference>
<dbReference type="AlphaFoldDB" id="B7PK28"/>
<evidence type="ECO:0000256" key="3">
    <source>
        <dbReference type="ARBA" id="ARBA00022723"/>
    </source>
</evidence>
<gene>
    <name evidence="7" type="ORF">IscW_ISCW004669</name>
</gene>
<dbReference type="InterPro" id="IPR000917">
    <property type="entry name" value="Sulfatase_N"/>
</dbReference>
<evidence type="ECO:0000256" key="2">
    <source>
        <dbReference type="ARBA" id="ARBA00008779"/>
    </source>
</evidence>
<dbReference type="EMBL" id="ABJB010062342">
    <property type="status" value="NOT_ANNOTATED_CDS"/>
    <property type="molecule type" value="Genomic_DNA"/>
</dbReference>
<name>B7PK28_IXOSC</name>
<dbReference type="PANTHER" id="PTHR10342:SF273">
    <property type="entry name" value="RE14504P"/>
    <property type="match status" value="1"/>
</dbReference>
<sequence length="511" mass="57236">QGWDDVSFHGSAQIPTPNMDTLAADGIILNNYYVQPACTPSRAALMTGLYPIHTGMQHGVLSPAEPYGLPLSVSIMPQYLKNLGYETHIVGKWNLGNYKLSYTPTFRGFDSFYGYYSAVEDYYNHTVLWDNQTGLDFWLNTQPLRNVSGIYSTQLYTERTKFLIENRDVSKPFFLYLPYQAVHCGNFDDPLQAPQENIDKFPYIGEENRTIFAGMTDALDESIGEVFRALFDADMLDNTIIVLSADNGGLPFGFESNRGYNFPLRGGKGTLWEGGCRASAFVWSPLLKRKGVVSDQMMHITDWVPTLYSAAGGNPQTLGKLDGTDMWVPLAYGSASPRYEILYNIDPIDRNSALRYTNYKLVLGIANGGAYDQRYLTTGGSRPYGDLDLLMAQSEAAQVLREYYGTGYLKFPDQWRQRATLTCGNKVPKNFVSLSPPYLFDLTADPCEINNIANSQPGVSVLFLVWLLDVVHCNVSLSYRRPLGHGGKVPPKRSPFVFPNFNILKASLREH</sequence>
<feature type="non-terminal residue" evidence="7">
    <location>
        <position position="1"/>
    </location>
</feature>
<dbReference type="EMBL" id="ABJB010528048">
    <property type="status" value="NOT_ANNOTATED_CDS"/>
    <property type="molecule type" value="Genomic_DNA"/>
</dbReference>
<evidence type="ECO:0000259" key="6">
    <source>
        <dbReference type="Pfam" id="PF00884"/>
    </source>
</evidence>
<dbReference type="EMBL" id="ABJB010974448">
    <property type="status" value="NOT_ANNOTATED_CDS"/>
    <property type="molecule type" value="Genomic_DNA"/>
</dbReference>
<keyword evidence="9" id="KW-1185">Reference proteome</keyword>
<reference evidence="7 9" key="1">
    <citation type="submission" date="2008-03" db="EMBL/GenBank/DDBJ databases">
        <title>Annotation of Ixodes scapularis.</title>
        <authorList>
            <consortium name="Ixodes scapularis Genome Project Consortium"/>
            <person name="Caler E."/>
            <person name="Hannick L.I."/>
            <person name="Bidwell S."/>
            <person name="Joardar V."/>
            <person name="Thiagarajan M."/>
            <person name="Amedeo P."/>
            <person name="Galinsky K.J."/>
            <person name="Schobel S."/>
            <person name="Inman J."/>
            <person name="Hostetler J."/>
            <person name="Miller J."/>
            <person name="Hammond M."/>
            <person name="Megy K."/>
            <person name="Lawson D."/>
            <person name="Kodira C."/>
            <person name="Sutton G."/>
            <person name="Meyer J."/>
            <person name="Hill C.A."/>
            <person name="Birren B."/>
            <person name="Nene V."/>
            <person name="Collins F."/>
            <person name="Alarcon-Chaidez F."/>
            <person name="Wikel S."/>
            <person name="Strausberg R."/>
        </authorList>
    </citation>
    <scope>NUCLEOTIDE SEQUENCE [LARGE SCALE GENOMIC DNA]</scope>
    <source>
        <strain evidence="9">Wikel</strain>
        <strain evidence="7">Wikel colony</strain>
    </source>
</reference>
<keyword evidence="3" id="KW-0479">Metal-binding</keyword>
<keyword evidence="4" id="KW-0106">Calcium</keyword>
<dbReference type="CDD" id="cd16029">
    <property type="entry name" value="4-S"/>
    <property type="match status" value="1"/>
</dbReference>
<dbReference type="InterPro" id="IPR047115">
    <property type="entry name" value="ARSB"/>
</dbReference>
<dbReference type="Pfam" id="PF00884">
    <property type="entry name" value="Sulfatase"/>
    <property type="match status" value="1"/>
</dbReference>
<comment type="cofactor">
    <cofactor evidence="1">
        <name>Ca(2+)</name>
        <dbReference type="ChEBI" id="CHEBI:29108"/>
    </cofactor>
</comment>
<dbReference type="VEuPathDB" id="VectorBase:ISCP_002650"/>
<dbReference type="InterPro" id="IPR017850">
    <property type="entry name" value="Alkaline_phosphatase_core_sf"/>
</dbReference>
<dbReference type="Proteomes" id="UP000001555">
    <property type="component" value="Unassembled WGS sequence"/>
</dbReference>
<proteinExistence type="inferred from homology"/>
<dbReference type="PaxDb" id="6945-B7PK28"/>
<feature type="domain" description="Sulfatase N-terminal" evidence="6">
    <location>
        <begin position="2"/>
        <end position="312"/>
    </location>
</feature>
<dbReference type="GO" id="GO:0008484">
    <property type="term" value="F:sulfuric ester hydrolase activity"/>
    <property type="evidence" value="ECO:0000318"/>
    <property type="project" value="GO_Central"/>
</dbReference>
<dbReference type="VEuPathDB" id="VectorBase:ISCW004669"/>
<accession>B7PK28</accession>
<dbReference type="EMBL" id="ABJB011105881">
    <property type="status" value="NOT_ANNOTATED_CDS"/>
    <property type="molecule type" value="Genomic_DNA"/>
</dbReference>
<organism>
    <name type="scientific">Ixodes scapularis</name>
    <name type="common">Black-legged tick</name>
    <name type="synonym">Deer tick</name>
    <dbReference type="NCBI Taxonomy" id="6945"/>
    <lineage>
        <taxon>Eukaryota</taxon>
        <taxon>Metazoa</taxon>
        <taxon>Ecdysozoa</taxon>
        <taxon>Arthropoda</taxon>
        <taxon>Chelicerata</taxon>
        <taxon>Arachnida</taxon>
        <taxon>Acari</taxon>
        <taxon>Parasitiformes</taxon>
        <taxon>Ixodida</taxon>
        <taxon>Ixodoidea</taxon>
        <taxon>Ixodidae</taxon>
        <taxon>Ixodinae</taxon>
        <taxon>Ixodes</taxon>
    </lineage>
</organism>
<dbReference type="Gene3D" id="3.40.720.10">
    <property type="entry name" value="Alkaline Phosphatase, subunit A"/>
    <property type="match status" value="1"/>
</dbReference>
<dbReference type="EC" id="3.1.6.12" evidence="7"/>
<keyword evidence="5" id="KW-0325">Glycoprotein</keyword>
<evidence type="ECO:0000256" key="1">
    <source>
        <dbReference type="ARBA" id="ARBA00001913"/>
    </source>
</evidence>
<dbReference type="EnsemblMetazoa" id="ISCW004669-RA">
    <property type="protein sequence ID" value="ISCW004669-PA"/>
    <property type="gene ID" value="ISCW004669"/>
</dbReference>